<keyword evidence="1" id="KW-1133">Transmembrane helix</keyword>
<dbReference type="AlphaFoldDB" id="D7TY41"/>
<sequence>MARHFLGNEKKSIYFHLVFWLKFFDSSIFNQILFFN</sequence>
<reference evidence="3" key="1">
    <citation type="journal article" date="2007" name="Nature">
        <title>The grapevine genome sequence suggests ancestral hexaploidization in major angiosperm phyla.</title>
        <authorList>
            <consortium name="The French-Italian Public Consortium for Grapevine Genome Characterization."/>
            <person name="Jaillon O."/>
            <person name="Aury J.-M."/>
            <person name="Noel B."/>
            <person name="Policriti A."/>
            <person name="Clepet C."/>
            <person name="Casagrande A."/>
            <person name="Choisne N."/>
            <person name="Aubourg S."/>
            <person name="Vitulo N."/>
            <person name="Jubin C."/>
            <person name="Vezzi A."/>
            <person name="Legeai F."/>
            <person name="Hugueney P."/>
            <person name="Dasilva C."/>
            <person name="Horner D."/>
            <person name="Mica E."/>
            <person name="Jublot D."/>
            <person name="Poulain J."/>
            <person name="Bruyere C."/>
            <person name="Billault A."/>
            <person name="Segurens B."/>
            <person name="Gouyvenoux M."/>
            <person name="Ugarte E."/>
            <person name="Cattonaro F."/>
            <person name="Anthouard V."/>
            <person name="Vico V."/>
            <person name="Del Fabbro C."/>
            <person name="Alaux M."/>
            <person name="Di Gaspero G."/>
            <person name="Dumas V."/>
            <person name="Felice N."/>
            <person name="Paillard S."/>
            <person name="Juman I."/>
            <person name="Moroldo M."/>
            <person name="Scalabrin S."/>
            <person name="Canaguier A."/>
            <person name="Le Clainche I."/>
            <person name="Malacrida G."/>
            <person name="Durand E."/>
            <person name="Pesole G."/>
            <person name="Laucou V."/>
            <person name="Chatelet P."/>
            <person name="Merdinoglu D."/>
            <person name="Delledonne M."/>
            <person name="Pezzotti M."/>
            <person name="Lecharny A."/>
            <person name="Scarpelli C."/>
            <person name="Artiguenave F."/>
            <person name="Pe M.E."/>
            <person name="Valle G."/>
            <person name="Morgante M."/>
            <person name="Caboche M."/>
            <person name="Adam-Blondon A.-F."/>
            <person name="Weissenbach J."/>
            <person name="Quetier F."/>
            <person name="Wincker P."/>
        </authorList>
    </citation>
    <scope>NUCLEOTIDE SEQUENCE [LARGE SCALE GENOMIC DNA]</scope>
    <source>
        <strain evidence="3">cv. Pinot noir / PN40024</strain>
    </source>
</reference>
<accession>D7TY41</accession>
<evidence type="ECO:0000313" key="2">
    <source>
        <dbReference type="EMBL" id="CBI35416.3"/>
    </source>
</evidence>
<gene>
    <name evidence="2" type="ordered locus">VIT_03s0097g00210</name>
</gene>
<keyword evidence="1" id="KW-0472">Membrane</keyword>
<name>D7TY41_VITVI</name>
<dbReference type="HOGENOM" id="CLU_3360735_0_0_1"/>
<dbReference type="InParanoid" id="D7TY41"/>
<organism evidence="2 3">
    <name type="scientific">Vitis vinifera</name>
    <name type="common">Grape</name>
    <dbReference type="NCBI Taxonomy" id="29760"/>
    <lineage>
        <taxon>Eukaryota</taxon>
        <taxon>Viridiplantae</taxon>
        <taxon>Streptophyta</taxon>
        <taxon>Embryophyta</taxon>
        <taxon>Tracheophyta</taxon>
        <taxon>Spermatophyta</taxon>
        <taxon>Magnoliopsida</taxon>
        <taxon>eudicotyledons</taxon>
        <taxon>Gunneridae</taxon>
        <taxon>Pentapetalae</taxon>
        <taxon>rosids</taxon>
        <taxon>Vitales</taxon>
        <taxon>Vitaceae</taxon>
        <taxon>Viteae</taxon>
        <taxon>Vitis</taxon>
    </lineage>
</organism>
<feature type="transmembrane region" description="Helical" evidence="1">
    <location>
        <begin position="12"/>
        <end position="34"/>
    </location>
</feature>
<proteinExistence type="predicted"/>
<dbReference type="PaxDb" id="29760-VIT_03s0097g00210.t01"/>
<dbReference type="EMBL" id="FN596261">
    <property type="protein sequence ID" value="CBI35416.3"/>
    <property type="molecule type" value="Genomic_DNA"/>
</dbReference>
<dbReference type="Proteomes" id="UP000009183">
    <property type="component" value="Chromosome 3"/>
</dbReference>
<protein>
    <submittedName>
        <fullName evidence="2">Uncharacterized protein</fullName>
    </submittedName>
</protein>
<keyword evidence="3" id="KW-1185">Reference proteome</keyword>
<keyword evidence="1" id="KW-0812">Transmembrane</keyword>
<evidence type="ECO:0000256" key="1">
    <source>
        <dbReference type="SAM" id="Phobius"/>
    </source>
</evidence>
<evidence type="ECO:0000313" key="3">
    <source>
        <dbReference type="Proteomes" id="UP000009183"/>
    </source>
</evidence>